<proteinExistence type="predicted"/>
<dbReference type="AlphaFoldDB" id="A0A9Q5BVH4"/>
<dbReference type="Proteomes" id="UP000748881">
    <property type="component" value="Unassembled WGS sequence"/>
</dbReference>
<evidence type="ECO:0000313" key="1">
    <source>
        <dbReference type="EMBL" id="NQP84204.1"/>
    </source>
</evidence>
<accession>A0A9Q5BVH4</accession>
<reference evidence="1" key="1">
    <citation type="submission" date="2020-05" db="EMBL/GenBank/DDBJ databases">
        <title>Linking phenotype, genotype and ecology: antimicrobial resistance in the zoonotic pathogen Streptococcus suis.</title>
        <authorList>
            <person name="Hadjirin N.F."/>
            <person name="Miller E.L."/>
            <person name="Murray G.R."/>
            <person name="Yen P.L.K."/>
            <person name="Phuc H.D."/>
            <person name="Wileman T.M."/>
            <person name="Hernandez-Garcia J."/>
            <person name="Williamson S.M."/>
            <person name="Parkhill J."/>
            <person name="Maskell D.J."/>
            <person name="Zhou R."/>
            <person name="Fittipaldi N."/>
            <person name="Gottschalk M."/>
            <person name="Tucker A.D.W."/>
            <person name="Hoa N.T."/>
            <person name="Welch J."/>
            <person name="Weinert L.A."/>
        </authorList>
    </citation>
    <scope>NUCLEOTIDE SEQUENCE</scope>
    <source>
        <strain evidence="1">TMW_SS111</strain>
    </source>
</reference>
<dbReference type="EMBL" id="JABLKP010000039">
    <property type="protein sequence ID" value="NQP84204.1"/>
    <property type="molecule type" value="Genomic_DNA"/>
</dbReference>
<comment type="caution">
    <text evidence="1">The sequence shown here is derived from an EMBL/GenBank/DDBJ whole genome shotgun (WGS) entry which is preliminary data.</text>
</comment>
<evidence type="ECO:0000313" key="2">
    <source>
        <dbReference type="Proteomes" id="UP000748881"/>
    </source>
</evidence>
<organism evidence="1 2">
    <name type="scientific">Streptococcus suis</name>
    <dbReference type="NCBI Taxonomy" id="1307"/>
    <lineage>
        <taxon>Bacteria</taxon>
        <taxon>Bacillati</taxon>
        <taxon>Bacillota</taxon>
        <taxon>Bacilli</taxon>
        <taxon>Lactobacillales</taxon>
        <taxon>Streptococcaceae</taxon>
        <taxon>Streptococcus</taxon>
    </lineage>
</organism>
<feature type="non-terminal residue" evidence="1">
    <location>
        <position position="1"/>
    </location>
</feature>
<name>A0A9Q5BVH4_STRSU</name>
<sequence>RAFGENYSARGKDGILTTLVTVKCFGEGRMPIDMSRYFSTPEPTVENSLTL</sequence>
<gene>
    <name evidence="1" type="ORF">HO898_10930</name>
</gene>
<protein>
    <submittedName>
        <fullName evidence="1">Uncharacterized protein</fullName>
    </submittedName>
</protein>